<proteinExistence type="predicted"/>
<organism evidence="1 2">
    <name type="scientific">Microbacterium phage Hamlet</name>
    <dbReference type="NCBI Taxonomy" id="2079583"/>
    <lineage>
        <taxon>Viruses</taxon>
        <taxon>Duplodnaviria</taxon>
        <taxon>Heunggongvirae</taxon>
        <taxon>Uroviricota</taxon>
        <taxon>Caudoviricetes</taxon>
        <taxon>Ilzatvirus</taxon>
        <taxon>Ilzatvirus hamlet</taxon>
    </lineage>
</organism>
<dbReference type="RefSeq" id="YP_009623129.1">
    <property type="nucleotide sequence ID" value="NC_042110.1"/>
</dbReference>
<dbReference type="Proteomes" id="UP000241477">
    <property type="component" value="Segment"/>
</dbReference>
<gene>
    <name evidence="1" type="primary">28</name>
    <name evidence="1" type="ORF">PBI_HAMLET_28</name>
</gene>
<evidence type="ECO:0000313" key="2">
    <source>
        <dbReference type="Proteomes" id="UP000241477"/>
    </source>
</evidence>
<sequence length="89" mass="9764">MARYTVHLVSNGSQHYTEQDFDQAAHLEAGDTIREALTFALAHKEGFTVNAEGDFVFEPSTLTTIYLFDGSRGGKDVITVAEAEAIVNR</sequence>
<evidence type="ECO:0000313" key="1">
    <source>
        <dbReference type="EMBL" id="AUX82864.1"/>
    </source>
</evidence>
<dbReference type="EMBL" id="MG839019">
    <property type="protein sequence ID" value="AUX82864.1"/>
    <property type="molecule type" value="Genomic_DNA"/>
</dbReference>
<accession>A0A2L0HN04</accession>
<dbReference type="KEGG" id="vg:40099912"/>
<protein>
    <submittedName>
        <fullName evidence="1">Uncharacterized protein</fullName>
    </submittedName>
</protein>
<keyword evidence="2" id="KW-1185">Reference proteome</keyword>
<reference evidence="1 2" key="1">
    <citation type="submission" date="2018-01" db="EMBL/GenBank/DDBJ databases">
        <authorList>
            <person name="Gentille G.M."/>
            <person name="Betsko A.J."/>
            <person name="Kukan E.N."/>
            <person name="Garlena R.A."/>
            <person name="Russell D.A."/>
            <person name="Pope W.H."/>
            <person name="Jacobs-Sera D."/>
            <person name="Hatfull G.F."/>
        </authorList>
    </citation>
    <scope>NUCLEOTIDE SEQUENCE [LARGE SCALE GENOMIC DNA]</scope>
</reference>
<dbReference type="GeneID" id="40099912"/>
<name>A0A2L0HN04_9CAUD</name>